<name>A0A0K1LMP9_9CAUD</name>
<accession>A0A0K1LMP9</accession>
<organism evidence="2 3">
    <name type="scientific">Caulobacter phage Sansa</name>
    <dbReference type="NCBI Taxonomy" id="1675600"/>
    <lineage>
        <taxon>Viruses</taxon>
        <taxon>Duplodnaviria</taxon>
        <taxon>Heunggongvirae</taxon>
        <taxon>Uroviricota</taxon>
        <taxon>Caudoviricetes</taxon>
        <taxon>Sansavirus</taxon>
        <taxon>Sansavirus sansa</taxon>
        <taxon>Caulobacter virus Sansa</taxon>
    </lineage>
</organism>
<evidence type="ECO:0000256" key="1">
    <source>
        <dbReference type="SAM" id="MobiDB-lite"/>
    </source>
</evidence>
<reference evidence="2 3" key="1">
    <citation type="journal article" date="2015" name="Genome Announc.">
        <title>Complete Genome Sequence of Caulobacter crescentus Siphophage Sansa.</title>
        <authorList>
            <person name="Vara L."/>
            <person name="Kane A.A."/>
            <person name="Cahill J.L."/>
            <person name="Rasche E.S."/>
            <person name="Kuty Everett G.F."/>
        </authorList>
    </citation>
    <scope>NUCLEOTIDE SEQUENCE [LARGE SCALE GENOMIC DNA]</scope>
</reference>
<sequence length="206" mass="22821">MSEAPQRFPLAWPTHKPRTKNRQAGKFRYKDGRGWMVDLTTAMAMERLDREINLLGAQLPILSSNIELKMDGRPRSGTDPADPGVALYFQLKGKPHTMACDTYNNVAQNIAALAAHIESTRAIERYGVATAAEVLQAFTALPPPINMPAPSRPWWEVFGVIRTQVGPDDIQALYRAKAKQAAGDEERLKELNLAKDDALAQLKTEA</sequence>
<gene>
    <name evidence="2" type="ORF">CPT_Sansa74</name>
</gene>
<dbReference type="Proteomes" id="UP000225322">
    <property type="component" value="Segment"/>
</dbReference>
<evidence type="ECO:0000313" key="3">
    <source>
        <dbReference type="Proteomes" id="UP000225322"/>
    </source>
</evidence>
<feature type="region of interest" description="Disordered" evidence="1">
    <location>
        <begin position="1"/>
        <end position="21"/>
    </location>
</feature>
<keyword evidence="3" id="KW-1185">Reference proteome</keyword>
<protein>
    <submittedName>
        <fullName evidence="2">Molecular chaperone</fullName>
    </submittedName>
</protein>
<evidence type="ECO:0000313" key="2">
    <source>
        <dbReference type="EMBL" id="AKU43478.1"/>
    </source>
</evidence>
<dbReference type="EMBL" id="KT001913">
    <property type="protein sequence ID" value="AKU43478.1"/>
    <property type="molecule type" value="Genomic_DNA"/>
</dbReference>
<proteinExistence type="predicted"/>